<protein>
    <recommendedName>
        <fullName evidence="5">BTB domain-containing protein</fullName>
    </recommendedName>
</protein>
<sequence length="1398" mass="153317">MSKSQPERDCSHRCVSRQHGASLVATVSKRGNHDSELAAYLHWLCFNCGLVADVQGRTALHVAASCGRRGLVHWLIKNKGANINARDIESGYTPLHRSVFYGQINVATALIELGANMSVMDYDDLTPLDHAMKDRLPFVEYSPSGPCEVYVWGTNTNYTLGTGGGANRTCPELLDSFRKQGVSVKQVAMHKFHSVFVSHEGRVFSCGHGQGGRLGLDSEQAFLTPRQVRLVNNSTTGVPEVCVQASVGRDHTVLLTETGMVLTCGLNAHHQLGHSPPPPFLLVPRPLPQKVIKAAGPVSGICAARFHSVVWSPSGLLTFGLNAGQLGHLKTPGESDGATVVVVKKGDIYLLHEYQCRKIASRQLNVAQVGVIGGTLDSQLDASVLMDRGGEQLRVVVLTKTGKLLLWQESSLQLTRCIFTLNRLLIFTDLVLTRHHLLLVTKDGEVFQGEVKQRKPRKQPQDSAASLSKSPPAGSFNKPSAFHDFLEKDDCEVVMLKKLPHIHRAVSVTADLKGRNFAVIQEVQTHLHGGRVRKPCDLDSNLGLPVIGSLFYSESSAVDHAATEGGSVLLKSHPKASLLEVPQIETSNMRQHMMNLLGEAHPDDAIHDVEFQVGPTLRTFPAHRFMISSRSEPLAKMISECSGGEKVPKVKLPIPKSNNIKTSLAKNDDMLNHERSLESLSAFAVYSSESVAKKVKSKQKKVSTVKSPDEENVCSVCDPVRLAQEAAKKFGLSTLHKKLEGVRFENGAIVSKTNRSSQPANLSLDRNKHRELYDVTIHSKEGRELRAHKCVLAARLEYFNSMFGGGWVETSNSSKPLIIPIPYNILEAVVGFLYQDEAAAVQASEDLEFVCDVLAVADQLFVERLKEVCEAALGGLVTLKNVAQLLELSGAYNADQLKRCCMQYICLNLPAVLEARSLEIVSENLLEDLSKYYQELNTVMCKRIITPYSAAPSDTTVRSVWDTHPISWGDETESCFIDDRQKTVRPTKKKPRTHRISGGEYSKNTRSRNVSVSSNEDANPKRLDSLDFNELTEKHFRNSVPVSPDITLSLTKVLTESDQNEINAGTPASPWVKVLAHSKQQKVVQARLKVLTAAKETPSMVEMFPETFTKLVKNSPLQTPVLLTNKEPSMDPRPGLSSNSTNLSISEERTKTVTAHNVYITSLDFPELQKSPPSGPQDTNIFFKTPPKQSEVKKPAPKLSQKQRKKLAAAETASVASLADHLDRINQSSPSRPVWAPGASPEKDTTVSAVVGSPTTSYSLLDLMRQDLRLNRQGSAPIAISPAAKKLSWSGGCASSPIDHSPSVTTNNPWLRGPSPPFLQAASPPTASFTDIVADERKQRDNWTKMRAKPLHLTQLEDQAMEDLLVFYNAAGATDERITVRRVLTGAVAAPTWITSHH</sequence>
<dbReference type="InterPro" id="IPR011333">
    <property type="entry name" value="SKP1/BTB/POZ_sf"/>
</dbReference>
<dbReference type="PROSITE" id="PS50088">
    <property type="entry name" value="ANK_REPEAT"/>
    <property type="match status" value="2"/>
</dbReference>
<dbReference type="SUPFAM" id="SSF48403">
    <property type="entry name" value="Ankyrin repeat"/>
    <property type="match status" value="1"/>
</dbReference>
<keyword evidence="1" id="KW-0677">Repeat</keyword>
<dbReference type="Pfam" id="PF00415">
    <property type="entry name" value="RCC1"/>
    <property type="match status" value="3"/>
</dbReference>
<organism evidence="6">
    <name type="scientific">Timema douglasi</name>
    <name type="common">Walking stick</name>
    <dbReference type="NCBI Taxonomy" id="61478"/>
    <lineage>
        <taxon>Eukaryota</taxon>
        <taxon>Metazoa</taxon>
        <taxon>Ecdysozoa</taxon>
        <taxon>Arthropoda</taxon>
        <taxon>Hexapoda</taxon>
        <taxon>Insecta</taxon>
        <taxon>Pterygota</taxon>
        <taxon>Neoptera</taxon>
        <taxon>Polyneoptera</taxon>
        <taxon>Phasmatodea</taxon>
        <taxon>Timematodea</taxon>
        <taxon>Timematoidea</taxon>
        <taxon>Timematidae</taxon>
        <taxon>Timema</taxon>
    </lineage>
</organism>
<dbReference type="PANTHER" id="PTHR22872">
    <property type="entry name" value="BTK-BINDING PROTEIN-RELATED"/>
    <property type="match status" value="1"/>
</dbReference>
<dbReference type="Pfam" id="PF00651">
    <property type="entry name" value="BTB"/>
    <property type="match status" value="1"/>
</dbReference>
<dbReference type="CDD" id="cd18500">
    <property type="entry name" value="BACK_IBtk"/>
    <property type="match status" value="1"/>
</dbReference>
<dbReference type="SMART" id="SM00248">
    <property type="entry name" value="ANK"/>
    <property type="match status" value="2"/>
</dbReference>
<dbReference type="SUPFAM" id="SSF54695">
    <property type="entry name" value="POZ domain"/>
    <property type="match status" value="1"/>
</dbReference>
<dbReference type="PROSITE" id="PS50012">
    <property type="entry name" value="RCC1_3"/>
    <property type="match status" value="2"/>
</dbReference>
<feature type="region of interest" description="Disordered" evidence="4">
    <location>
        <begin position="1167"/>
        <end position="1203"/>
    </location>
</feature>
<feature type="repeat" description="RCC1" evidence="3">
    <location>
        <begin position="201"/>
        <end position="258"/>
    </location>
</feature>
<feature type="repeat" description="ANK" evidence="2">
    <location>
        <begin position="90"/>
        <end position="122"/>
    </location>
</feature>
<feature type="region of interest" description="Disordered" evidence="4">
    <location>
        <begin position="983"/>
        <end position="1021"/>
    </location>
</feature>
<evidence type="ECO:0000256" key="1">
    <source>
        <dbReference type="ARBA" id="ARBA00022737"/>
    </source>
</evidence>
<dbReference type="Gene3D" id="1.25.40.20">
    <property type="entry name" value="Ankyrin repeat-containing domain"/>
    <property type="match status" value="1"/>
</dbReference>
<dbReference type="InterPro" id="IPR000408">
    <property type="entry name" value="Reg_chr_condens"/>
</dbReference>
<dbReference type="InterPro" id="IPR000210">
    <property type="entry name" value="BTB/POZ_dom"/>
</dbReference>
<evidence type="ECO:0000256" key="3">
    <source>
        <dbReference type="PROSITE-ProRule" id="PRU00235"/>
    </source>
</evidence>
<feature type="region of interest" description="Disordered" evidence="4">
    <location>
        <begin position="1222"/>
        <end position="1247"/>
    </location>
</feature>
<name>A0A7R8VVP8_TIMDO</name>
<feature type="region of interest" description="Disordered" evidence="4">
    <location>
        <begin position="450"/>
        <end position="475"/>
    </location>
</feature>
<proteinExistence type="predicted"/>
<dbReference type="SUPFAM" id="SSF50985">
    <property type="entry name" value="RCC1/BLIP-II"/>
    <property type="match status" value="1"/>
</dbReference>
<dbReference type="Gene3D" id="3.30.710.10">
    <property type="entry name" value="Potassium Channel Kv1.1, Chain A"/>
    <property type="match status" value="2"/>
</dbReference>
<feature type="domain" description="BTB" evidence="5">
    <location>
        <begin position="773"/>
        <end position="842"/>
    </location>
</feature>
<dbReference type="InterPro" id="IPR009091">
    <property type="entry name" value="RCC1/BLIP-II"/>
</dbReference>
<accession>A0A7R8VVP8</accession>
<evidence type="ECO:0000313" key="6">
    <source>
        <dbReference type="EMBL" id="CAD7204350.1"/>
    </source>
</evidence>
<dbReference type="PROSITE" id="PS50297">
    <property type="entry name" value="ANK_REP_REGION"/>
    <property type="match status" value="2"/>
</dbReference>
<dbReference type="EMBL" id="OA572144">
    <property type="protein sequence ID" value="CAD7204350.1"/>
    <property type="molecule type" value="Genomic_DNA"/>
</dbReference>
<dbReference type="Gene3D" id="2.130.10.30">
    <property type="entry name" value="Regulator of chromosome condensation 1/beta-lactamase-inhibitor protein II"/>
    <property type="match status" value="1"/>
</dbReference>
<dbReference type="InterPro" id="IPR051625">
    <property type="entry name" value="Signaling_Regulatory_Domain"/>
</dbReference>
<dbReference type="SMART" id="SM00225">
    <property type="entry name" value="BTB"/>
    <property type="match status" value="1"/>
</dbReference>
<dbReference type="PROSITE" id="PS50097">
    <property type="entry name" value="BTB"/>
    <property type="match status" value="1"/>
</dbReference>
<dbReference type="InterPro" id="IPR036770">
    <property type="entry name" value="Ankyrin_rpt-contain_sf"/>
</dbReference>
<gene>
    <name evidence="6" type="ORF">TDIB3V08_LOCUS10509</name>
</gene>
<evidence type="ECO:0000256" key="4">
    <source>
        <dbReference type="SAM" id="MobiDB-lite"/>
    </source>
</evidence>
<feature type="compositionally biased region" description="Basic residues" evidence="4">
    <location>
        <begin position="983"/>
        <end position="995"/>
    </location>
</feature>
<feature type="repeat" description="ANK" evidence="2">
    <location>
        <begin position="55"/>
        <end position="88"/>
    </location>
</feature>
<feature type="repeat" description="RCC1" evidence="3">
    <location>
        <begin position="147"/>
        <end position="200"/>
    </location>
</feature>
<dbReference type="InterPro" id="IPR002110">
    <property type="entry name" value="Ankyrin_rpt"/>
</dbReference>
<evidence type="ECO:0000256" key="2">
    <source>
        <dbReference type="PROSITE-ProRule" id="PRU00023"/>
    </source>
</evidence>
<reference evidence="6" key="1">
    <citation type="submission" date="2020-11" db="EMBL/GenBank/DDBJ databases">
        <authorList>
            <person name="Tran Van P."/>
        </authorList>
    </citation>
    <scope>NUCLEOTIDE SEQUENCE</scope>
</reference>
<keyword evidence="2" id="KW-0040">ANK repeat</keyword>
<dbReference type="Pfam" id="PF12796">
    <property type="entry name" value="Ank_2"/>
    <property type="match status" value="1"/>
</dbReference>
<dbReference type="PANTHER" id="PTHR22872:SF2">
    <property type="entry name" value="INHIBITOR OF BRUTON TYROSINE KINASE"/>
    <property type="match status" value="1"/>
</dbReference>
<evidence type="ECO:0000259" key="5">
    <source>
        <dbReference type="PROSITE" id="PS50097"/>
    </source>
</evidence>